<dbReference type="CDD" id="cd22160">
    <property type="entry name" value="F-box_AtFBL13-like"/>
    <property type="match status" value="1"/>
</dbReference>
<keyword evidence="4" id="KW-1185">Reference proteome</keyword>
<dbReference type="PANTHER" id="PTHR31639">
    <property type="entry name" value="F-BOX PROTEIN-LIKE"/>
    <property type="match status" value="1"/>
</dbReference>
<gene>
    <name evidence="3" type="ORF">CASFOL_021875</name>
</gene>
<comment type="caution">
    <text evidence="3">The sequence shown here is derived from an EMBL/GenBank/DDBJ whole genome shotgun (WGS) entry which is preliminary data.</text>
</comment>
<name>A0ABD3CXV9_9LAMI</name>
<evidence type="ECO:0000313" key="3">
    <source>
        <dbReference type="EMBL" id="KAL3634821.1"/>
    </source>
</evidence>
<evidence type="ECO:0000259" key="2">
    <source>
        <dbReference type="PROSITE" id="PS50181"/>
    </source>
</evidence>
<dbReference type="Pfam" id="PF24758">
    <property type="entry name" value="LRR_At5g56370"/>
    <property type="match status" value="1"/>
</dbReference>
<dbReference type="InterPro" id="IPR053781">
    <property type="entry name" value="F-box_AtFBL13-like"/>
</dbReference>
<dbReference type="SUPFAM" id="SSF52047">
    <property type="entry name" value="RNI-like"/>
    <property type="match status" value="1"/>
</dbReference>
<dbReference type="Gene3D" id="1.20.1280.50">
    <property type="match status" value="1"/>
</dbReference>
<evidence type="ECO:0000313" key="4">
    <source>
        <dbReference type="Proteomes" id="UP001632038"/>
    </source>
</evidence>
<evidence type="ECO:0000256" key="1">
    <source>
        <dbReference type="SAM" id="Phobius"/>
    </source>
</evidence>
<dbReference type="Gene3D" id="3.80.10.10">
    <property type="entry name" value="Ribonuclease Inhibitor"/>
    <property type="match status" value="1"/>
</dbReference>
<dbReference type="InterPro" id="IPR036047">
    <property type="entry name" value="F-box-like_dom_sf"/>
</dbReference>
<dbReference type="EMBL" id="JAVIJP010000028">
    <property type="protein sequence ID" value="KAL3634821.1"/>
    <property type="molecule type" value="Genomic_DNA"/>
</dbReference>
<reference evidence="4" key="1">
    <citation type="journal article" date="2024" name="IScience">
        <title>Strigolactones Initiate the Formation of Haustorium-like Structures in Castilleja.</title>
        <authorList>
            <person name="Buerger M."/>
            <person name="Peterson D."/>
            <person name="Chory J."/>
        </authorList>
    </citation>
    <scope>NUCLEOTIDE SEQUENCE [LARGE SCALE GENOMIC DNA]</scope>
</reference>
<dbReference type="PROSITE" id="PS50181">
    <property type="entry name" value="FBOX"/>
    <property type="match status" value="1"/>
</dbReference>
<dbReference type="InterPro" id="IPR032675">
    <property type="entry name" value="LRR_dom_sf"/>
</dbReference>
<accession>A0ABD3CXV9</accession>
<dbReference type="AlphaFoldDB" id="A0ABD3CXV9"/>
<organism evidence="3 4">
    <name type="scientific">Castilleja foliolosa</name>
    <dbReference type="NCBI Taxonomy" id="1961234"/>
    <lineage>
        <taxon>Eukaryota</taxon>
        <taxon>Viridiplantae</taxon>
        <taxon>Streptophyta</taxon>
        <taxon>Embryophyta</taxon>
        <taxon>Tracheophyta</taxon>
        <taxon>Spermatophyta</taxon>
        <taxon>Magnoliopsida</taxon>
        <taxon>eudicotyledons</taxon>
        <taxon>Gunneridae</taxon>
        <taxon>Pentapetalae</taxon>
        <taxon>asterids</taxon>
        <taxon>lamiids</taxon>
        <taxon>Lamiales</taxon>
        <taxon>Orobanchaceae</taxon>
        <taxon>Pedicularideae</taxon>
        <taxon>Castillejinae</taxon>
        <taxon>Castilleja</taxon>
    </lineage>
</organism>
<dbReference type="SUPFAM" id="SSF81383">
    <property type="entry name" value="F-box domain"/>
    <property type="match status" value="1"/>
</dbReference>
<protein>
    <recommendedName>
        <fullName evidence="2">F-box domain-containing protein</fullName>
    </recommendedName>
</protein>
<sequence length="529" mass="62427">MKKQSVKRRRRGDDGSAVTVDRLSQLPQPVLHNILSLLPQQDAARTSVLSKSWRYLWHGRLNVEFRDNWWFFRKKEFWPFVDKTLQRYLDQNLSLHKFLVDINYVVDVVLLQKWIPLVIMNMGVRSLNLLCTFGTIFVLPLVVFQSENLVELRLSYCNFDILKSTNNVMLNNLRTLRLSFVQITDEIFEKIISGCPLIENLDLYLYQCIGLIHLNSIKFHKHHNLKDFRCSGKEQIIIEIEYPHTLESVHTDCRNWFLHHRNMHFPHLKSLELYRVQLPADIFDNFSSFFPCINELILHLCDGLKEFLLLSSSIKRLTIKTDLKNGIKAFIDTPNILYFEFSGDYGFLPSIKFTTTSNEWESKITLWYKLKRSDKDATSWFLKLNKLLKALSQSHITLKLFCKKYNKLHINDSYGGFYKPVVVKCFKLCRCITSGSVPPFDPAILLNCFFRICRPRYIHIDQSANNLVEFICNLIPKEKGSYIWLQDLEEVSIEVWKRIEDGLSWVQATSLPEHPDINLFRFRLTWNEQ</sequence>
<feature type="domain" description="F-box" evidence="2">
    <location>
        <begin position="20"/>
        <end position="68"/>
    </location>
</feature>
<keyword evidence="1" id="KW-0812">Transmembrane</keyword>
<proteinExistence type="predicted"/>
<keyword evidence="1" id="KW-0472">Membrane</keyword>
<dbReference type="Proteomes" id="UP001632038">
    <property type="component" value="Unassembled WGS sequence"/>
</dbReference>
<dbReference type="Pfam" id="PF00646">
    <property type="entry name" value="F-box"/>
    <property type="match status" value="1"/>
</dbReference>
<keyword evidence="1" id="KW-1133">Transmembrane helix</keyword>
<dbReference type="PANTHER" id="PTHR31639:SF42">
    <property type="entry name" value="OS02G0160200 PROTEIN"/>
    <property type="match status" value="1"/>
</dbReference>
<dbReference type="InterPro" id="IPR055411">
    <property type="entry name" value="LRR_FXL15/At3g58940/PEG3-like"/>
</dbReference>
<feature type="transmembrane region" description="Helical" evidence="1">
    <location>
        <begin position="127"/>
        <end position="144"/>
    </location>
</feature>
<dbReference type="InterPro" id="IPR001810">
    <property type="entry name" value="F-box_dom"/>
</dbReference>